<dbReference type="EMBL" id="AEEC02000004">
    <property type="protein sequence ID" value="EOA06082.1"/>
    <property type="molecule type" value="Genomic_DNA"/>
</dbReference>
<comment type="caution">
    <text evidence="4">The sequence shown here is derived from an EMBL/GenBank/DDBJ whole genome shotgun (WGS) entry which is preliminary data.</text>
</comment>
<feature type="region of interest" description="Disordered" evidence="1">
    <location>
        <begin position="309"/>
        <end position="331"/>
    </location>
</feature>
<sequence length="826" mass="88973">MKRTNPAVRIACALSALLVLGAATVVACGPDFPLQLLDDRAGSLRNTPANSFTWETAHLVTVTDRLQADEGSGYEQASGSPDDPRSLRMLEKGQLDATQWAALQAMRAASDGEAAYAAGAALPPAIRLYTAGAEDFRHNALEPARQRFEAVLALPPAQASERAVWAAYMLGRLHAMQGQRAQAIANFDKARTLAVAGAPDPLGLAVASYGEQARLLLVGAAGACNWSDFNEGRNCGESIPPADLKQAIRLYAEQAARGSYSAPSSLQALAAWSLARPAITMALIDDAVAQKLLVAYALARVGDVGEGPQMAGSDYDPGAAGSGSSGYADAARGSRIQPNPVLVNLVDALRRRGLEKIAGADRVAALAYRTGRYDLAASLAGRQESALSWWVRAKLALRQGDNDGAAQAYARAAQGFPRNDASVEPGNANLLVGEQGVLTLSRGQYVEALAQFHRAARQTAQAGSNAFAAYTDYYNDLAYVAERVLTTDELKTYVDAHAPASPMPAPEAVAKAAAQQEPGRQSLRWVAVGLSAVTVEDRLRQLLARRLVREGRVEASLAYFPDERDERFVDSSYDDNGKELPVTWRVRAKARDYGQALERGQHAWRANSRAQGWYEAAVIARRQGMEIMGYEQGPDFAVYGGSYPWGAGRGAAPYGDENKPLPTTPQARAQADLPGPLVTEGERQRYAASEAKPYKRFHYRDIAAGYAMKAADELPPRSQAFAAVLCQGVNFVYYDQPRAEQLYLRYVRQGAAVPFSADFGQHCVEPDFAAAARFPYQQAWRSTRQWVSQHRALSAALLLAIVVGGGWSVAQWRRRRRAGSAETGIS</sequence>
<gene>
    <name evidence="4" type="ORF">HFRIS_004558</name>
</gene>
<proteinExistence type="predicted"/>
<feature type="chain" id="PRO_5042566475" description="Tetratricopeptide repeat protein" evidence="3">
    <location>
        <begin position="28"/>
        <end position="826"/>
    </location>
</feature>
<keyword evidence="2" id="KW-0472">Membrane</keyword>
<evidence type="ECO:0008006" key="6">
    <source>
        <dbReference type="Google" id="ProtNLM"/>
    </source>
</evidence>
<accession>A0AAI9N5A4</accession>
<dbReference type="InterPro" id="IPR011990">
    <property type="entry name" value="TPR-like_helical_dom_sf"/>
</dbReference>
<evidence type="ECO:0000313" key="5">
    <source>
        <dbReference type="Proteomes" id="UP000006772"/>
    </source>
</evidence>
<keyword evidence="2" id="KW-1133">Transmembrane helix</keyword>
<name>A0AAI9N5A4_9BURK</name>
<dbReference type="Gene3D" id="1.25.40.10">
    <property type="entry name" value="Tetratricopeptide repeat domain"/>
    <property type="match status" value="1"/>
</dbReference>
<reference evidence="4 5" key="1">
    <citation type="journal article" date="2013" name="Front. Microbiol.">
        <title>The genome of the endophytic bacterium H. frisingense GSF30(T) identifies diverse strategies in the Herbaspirillum genus to interact with plants.</title>
        <authorList>
            <person name="Straub D."/>
            <person name="Rothballer M."/>
            <person name="Hartmann A."/>
            <person name="Ludewig U."/>
        </authorList>
    </citation>
    <scope>NUCLEOTIDE SEQUENCE [LARGE SCALE GENOMIC DNA]</scope>
    <source>
        <strain evidence="4 5">GSF30</strain>
    </source>
</reference>
<feature type="transmembrane region" description="Helical" evidence="2">
    <location>
        <begin position="792"/>
        <end position="810"/>
    </location>
</feature>
<evidence type="ECO:0000256" key="1">
    <source>
        <dbReference type="SAM" id="MobiDB-lite"/>
    </source>
</evidence>
<evidence type="ECO:0000256" key="3">
    <source>
        <dbReference type="SAM" id="SignalP"/>
    </source>
</evidence>
<protein>
    <recommendedName>
        <fullName evidence="6">Tetratricopeptide repeat protein</fullName>
    </recommendedName>
</protein>
<keyword evidence="3" id="KW-0732">Signal</keyword>
<dbReference type="PROSITE" id="PS51257">
    <property type="entry name" value="PROKAR_LIPOPROTEIN"/>
    <property type="match status" value="1"/>
</dbReference>
<dbReference type="RefSeq" id="WP_006462066.1">
    <property type="nucleotide sequence ID" value="NZ_AEEC02000004.1"/>
</dbReference>
<organism evidence="4 5">
    <name type="scientific">Herbaspirillum frisingense GSF30</name>
    <dbReference type="NCBI Taxonomy" id="864073"/>
    <lineage>
        <taxon>Bacteria</taxon>
        <taxon>Pseudomonadati</taxon>
        <taxon>Pseudomonadota</taxon>
        <taxon>Betaproteobacteria</taxon>
        <taxon>Burkholderiales</taxon>
        <taxon>Oxalobacteraceae</taxon>
        <taxon>Herbaspirillum</taxon>
    </lineage>
</organism>
<feature type="signal peptide" evidence="3">
    <location>
        <begin position="1"/>
        <end position="27"/>
    </location>
</feature>
<feature type="region of interest" description="Disordered" evidence="1">
    <location>
        <begin position="654"/>
        <end position="676"/>
    </location>
</feature>
<dbReference type="Proteomes" id="UP000006772">
    <property type="component" value="Unassembled WGS sequence"/>
</dbReference>
<dbReference type="AlphaFoldDB" id="A0AAI9N5A4"/>
<evidence type="ECO:0000256" key="2">
    <source>
        <dbReference type="SAM" id="Phobius"/>
    </source>
</evidence>
<keyword evidence="2" id="KW-0812">Transmembrane</keyword>
<evidence type="ECO:0000313" key="4">
    <source>
        <dbReference type="EMBL" id="EOA06082.1"/>
    </source>
</evidence>